<feature type="compositionally biased region" description="Basic and acidic residues" evidence="1">
    <location>
        <begin position="26"/>
        <end position="48"/>
    </location>
</feature>
<dbReference type="Proteomes" id="UP001221898">
    <property type="component" value="Unassembled WGS sequence"/>
</dbReference>
<dbReference type="EMBL" id="JAINUG010000074">
    <property type="protein sequence ID" value="KAJ8400789.1"/>
    <property type="molecule type" value="Genomic_DNA"/>
</dbReference>
<evidence type="ECO:0000313" key="2">
    <source>
        <dbReference type="EMBL" id="KAJ8400789.1"/>
    </source>
</evidence>
<sequence>MERLNKQLEQHSPSLIRLAPSSRQTEVAKRRPLEVTVGQHDKERRSSAEEPSATGHSDQTAGISDPRASAMMIKQNNTMDGSVLGRRRACIASYIISRYGE</sequence>
<gene>
    <name evidence="2" type="ORF">AAFF_G00391430</name>
</gene>
<evidence type="ECO:0000313" key="3">
    <source>
        <dbReference type="Proteomes" id="UP001221898"/>
    </source>
</evidence>
<protein>
    <submittedName>
        <fullName evidence="2">Uncharacterized protein</fullName>
    </submittedName>
</protein>
<reference evidence="2" key="1">
    <citation type="journal article" date="2023" name="Science">
        <title>Genome structures resolve the early diversification of teleost fishes.</title>
        <authorList>
            <person name="Parey E."/>
            <person name="Louis A."/>
            <person name="Montfort J."/>
            <person name="Bouchez O."/>
            <person name="Roques C."/>
            <person name="Iampietro C."/>
            <person name="Lluch J."/>
            <person name="Castinel A."/>
            <person name="Donnadieu C."/>
            <person name="Desvignes T."/>
            <person name="Floi Bucao C."/>
            <person name="Jouanno E."/>
            <person name="Wen M."/>
            <person name="Mejri S."/>
            <person name="Dirks R."/>
            <person name="Jansen H."/>
            <person name="Henkel C."/>
            <person name="Chen W.J."/>
            <person name="Zahm M."/>
            <person name="Cabau C."/>
            <person name="Klopp C."/>
            <person name="Thompson A.W."/>
            <person name="Robinson-Rechavi M."/>
            <person name="Braasch I."/>
            <person name="Lecointre G."/>
            <person name="Bobe J."/>
            <person name="Postlethwait J.H."/>
            <person name="Berthelot C."/>
            <person name="Roest Crollius H."/>
            <person name="Guiguen Y."/>
        </authorList>
    </citation>
    <scope>NUCLEOTIDE SEQUENCE</scope>
    <source>
        <strain evidence="2">NC1722</strain>
    </source>
</reference>
<feature type="region of interest" description="Disordered" evidence="1">
    <location>
        <begin position="1"/>
        <end position="68"/>
    </location>
</feature>
<evidence type="ECO:0000256" key="1">
    <source>
        <dbReference type="SAM" id="MobiDB-lite"/>
    </source>
</evidence>
<dbReference type="AlphaFoldDB" id="A0AAD7SE28"/>
<keyword evidence="3" id="KW-1185">Reference proteome</keyword>
<comment type="caution">
    <text evidence="2">The sequence shown here is derived from an EMBL/GenBank/DDBJ whole genome shotgun (WGS) entry which is preliminary data.</text>
</comment>
<name>A0AAD7SE28_9TELE</name>
<proteinExistence type="predicted"/>
<accession>A0AAD7SE28</accession>
<organism evidence="2 3">
    <name type="scientific">Aldrovandia affinis</name>
    <dbReference type="NCBI Taxonomy" id="143900"/>
    <lineage>
        <taxon>Eukaryota</taxon>
        <taxon>Metazoa</taxon>
        <taxon>Chordata</taxon>
        <taxon>Craniata</taxon>
        <taxon>Vertebrata</taxon>
        <taxon>Euteleostomi</taxon>
        <taxon>Actinopterygii</taxon>
        <taxon>Neopterygii</taxon>
        <taxon>Teleostei</taxon>
        <taxon>Notacanthiformes</taxon>
        <taxon>Halosauridae</taxon>
        <taxon>Aldrovandia</taxon>
    </lineage>
</organism>